<sequence length="223" mass="25187">MMTILAEQISAKGLAYEGRGGERRNERRHQATYRPCCVIASDRVTMGLIRNFSNRGALIEVEGNFSPGDKISYFWESNLRIYAKIVWHKSNTCGVENMDHDPKTPAVYPPRSVRVPSEAQADYWIRDEKHTAKVENISLGGMRIRTSKWLAPGALMTIGFCGLEFGSVSIRWSDGKRAGLRFAKRLTRESLAQLLLDERFKLKNIEFGNASQQTNLDVIGDFA</sequence>
<protein>
    <submittedName>
        <fullName evidence="2">PilZ domain-containing protein</fullName>
    </submittedName>
</protein>
<dbReference type="RefSeq" id="WP_218316511.1">
    <property type="nucleotide sequence ID" value="NZ_JAGSPB010000002.1"/>
</dbReference>
<dbReference type="Proteomes" id="UP000699975">
    <property type="component" value="Unassembled WGS sequence"/>
</dbReference>
<name>A0ABS6SLR7_9SPHN</name>
<evidence type="ECO:0000259" key="1">
    <source>
        <dbReference type="Pfam" id="PF07238"/>
    </source>
</evidence>
<keyword evidence="3" id="KW-1185">Reference proteome</keyword>
<dbReference type="EMBL" id="JAGSPB010000002">
    <property type="protein sequence ID" value="MBV7265920.1"/>
    <property type="molecule type" value="Genomic_DNA"/>
</dbReference>
<proteinExistence type="predicted"/>
<reference evidence="2 3" key="1">
    <citation type="submission" date="2021-04" db="EMBL/GenBank/DDBJ databases">
        <authorList>
            <person name="Pira H."/>
            <person name="Risdian C."/>
            <person name="Wink J."/>
        </authorList>
    </citation>
    <scope>NUCLEOTIDE SEQUENCE [LARGE SCALE GENOMIC DNA]</scope>
    <source>
        <strain evidence="2 3">WH131</strain>
    </source>
</reference>
<accession>A0ABS6SLR7</accession>
<gene>
    <name evidence="2" type="ORF">KCG45_06985</name>
</gene>
<evidence type="ECO:0000313" key="2">
    <source>
        <dbReference type="EMBL" id="MBV7265920.1"/>
    </source>
</evidence>
<evidence type="ECO:0000313" key="3">
    <source>
        <dbReference type="Proteomes" id="UP000699975"/>
    </source>
</evidence>
<dbReference type="InterPro" id="IPR009875">
    <property type="entry name" value="PilZ_domain"/>
</dbReference>
<feature type="domain" description="PilZ" evidence="1">
    <location>
        <begin position="22"/>
        <end position="99"/>
    </location>
</feature>
<comment type="caution">
    <text evidence="2">The sequence shown here is derived from an EMBL/GenBank/DDBJ whole genome shotgun (WGS) entry which is preliminary data.</text>
</comment>
<organism evidence="2 3">
    <name type="scientific">Erythrobacter ani</name>
    <dbReference type="NCBI Taxonomy" id="2827235"/>
    <lineage>
        <taxon>Bacteria</taxon>
        <taxon>Pseudomonadati</taxon>
        <taxon>Pseudomonadota</taxon>
        <taxon>Alphaproteobacteria</taxon>
        <taxon>Sphingomonadales</taxon>
        <taxon>Erythrobacteraceae</taxon>
        <taxon>Erythrobacter/Porphyrobacter group</taxon>
        <taxon>Erythrobacter</taxon>
    </lineage>
</organism>
<feature type="domain" description="PilZ" evidence="1">
    <location>
        <begin position="111"/>
        <end position="194"/>
    </location>
</feature>
<dbReference type="Pfam" id="PF07238">
    <property type="entry name" value="PilZ"/>
    <property type="match status" value="2"/>
</dbReference>